<keyword evidence="1" id="KW-0805">Transcription regulation</keyword>
<dbReference type="PANTHER" id="PTHR30146:SF155">
    <property type="entry name" value="ALANINE RACEMASE"/>
    <property type="match status" value="1"/>
</dbReference>
<evidence type="ECO:0000259" key="4">
    <source>
        <dbReference type="PROSITE" id="PS50932"/>
    </source>
</evidence>
<dbReference type="Pfam" id="PF00356">
    <property type="entry name" value="LacI"/>
    <property type="match status" value="1"/>
</dbReference>
<dbReference type="CDD" id="cd06267">
    <property type="entry name" value="PBP1_LacI_sugar_binding-like"/>
    <property type="match status" value="1"/>
</dbReference>
<keyword evidence="6" id="KW-1185">Reference proteome</keyword>
<keyword evidence="2 5" id="KW-0238">DNA-binding</keyword>
<dbReference type="InterPro" id="IPR028082">
    <property type="entry name" value="Peripla_BP_I"/>
</dbReference>
<dbReference type="Gene3D" id="3.40.50.2300">
    <property type="match status" value="2"/>
</dbReference>
<dbReference type="InterPro" id="IPR000843">
    <property type="entry name" value="HTH_LacI"/>
</dbReference>
<proteinExistence type="predicted"/>
<accession>A0ABP7SR89</accession>
<comment type="caution">
    <text evidence="5">The sequence shown here is derived from an EMBL/GenBank/DDBJ whole genome shotgun (WGS) entry which is preliminary data.</text>
</comment>
<name>A0ABP7SR89_9BURK</name>
<dbReference type="PANTHER" id="PTHR30146">
    <property type="entry name" value="LACI-RELATED TRANSCRIPTIONAL REPRESSOR"/>
    <property type="match status" value="1"/>
</dbReference>
<keyword evidence="3" id="KW-0804">Transcription</keyword>
<reference evidence="6" key="1">
    <citation type="journal article" date="2019" name="Int. J. Syst. Evol. Microbiol.">
        <title>The Global Catalogue of Microorganisms (GCM) 10K type strain sequencing project: providing services to taxonomists for standard genome sequencing and annotation.</title>
        <authorList>
            <consortium name="The Broad Institute Genomics Platform"/>
            <consortium name="The Broad Institute Genome Sequencing Center for Infectious Disease"/>
            <person name="Wu L."/>
            <person name="Ma J."/>
        </authorList>
    </citation>
    <scope>NUCLEOTIDE SEQUENCE [LARGE SCALE GENOMIC DNA]</scope>
    <source>
        <strain evidence="6">JCM 16673</strain>
    </source>
</reference>
<dbReference type="InterPro" id="IPR010982">
    <property type="entry name" value="Lambda_DNA-bd_dom_sf"/>
</dbReference>
<evidence type="ECO:0000256" key="2">
    <source>
        <dbReference type="ARBA" id="ARBA00023125"/>
    </source>
</evidence>
<dbReference type="SUPFAM" id="SSF53822">
    <property type="entry name" value="Periplasmic binding protein-like I"/>
    <property type="match status" value="1"/>
</dbReference>
<evidence type="ECO:0000313" key="5">
    <source>
        <dbReference type="EMBL" id="GAA4015419.1"/>
    </source>
</evidence>
<protein>
    <submittedName>
        <fullName evidence="5">LacI family DNA-binding transcriptional regulator</fullName>
    </submittedName>
</protein>
<evidence type="ECO:0000256" key="1">
    <source>
        <dbReference type="ARBA" id="ARBA00023015"/>
    </source>
</evidence>
<dbReference type="SMART" id="SM00354">
    <property type="entry name" value="HTH_LACI"/>
    <property type="match status" value="1"/>
</dbReference>
<dbReference type="EMBL" id="BAAAZE010000005">
    <property type="protein sequence ID" value="GAA4015419.1"/>
    <property type="molecule type" value="Genomic_DNA"/>
</dbReference>
<evidence type="ECO:0000313" key="6">
    <source>
        <dbReference type="Proteomes" id="UP001501353"/>
    </source>
</evidence>
<organism evidence="5 6">
    <name type="scientific">Actimicrobium antarcticum</name>
    <dbReference type="NCBI Taxonomy" id="1051899"/>
    <lineage>
        <taxon>Bacteria</taxon>
        <taxon>Pseudomonadati</taxon>
        <taxon>Pseudomonadota</taxon>
        <taxon>Betaproteobacteria</taxon>
        <taxon>Burkholderiales</taxon>
        <taxon>Oxalobacteraceae</taxon>
        <taxon>Actimicrobium</taxon>
    </lineage>
</organism>
<dbReference type="GO" id="GO:0003677">
    <property type="term" value="F:DNA binding"/>
    <property type="evidence" value="ECO:0007669"/>
    <property type="project" value="UniProtKB-KW"/>
</dbReference>
<dbReference type="CDD" id="cd01392">
    <property type="entry name" value="HTH_LacI"/>
    <property type="match status" value="1"/>
</dbReference>
<dbReference type="Pfam" id="PF00532">
    <property type="entry name" value="Peripla_BP_1"/>
    <property type="match status" value="1"/>
</dbReference>
<evidence type="ECO:0000256" key="3">
    <source>
        <dbReference type="ARBA" id="ARBA00023163"/>
    </source>
</evidence>
<gene>
    <name evidence="5" type="ORF">GCM10022212_07810</name>
</gene>
<dbReference type="SUPFAM" id="SSF47413">
    <property type="entry name" value="lambda repressor-like DNA-binding domains"/>
    <property type="match status" value="1"/>
</dbReference>
<dbReference type="Proteomes" id="UP001501353">
    <property type="component" value="Unassembled WGS sequence"/>
</dbReference>
<dbReference type="RefSeq" id="WP_344761929.1">
    <property type="nucleotide sequence ID" value="NZ_BAAAZE010000005.1"/>
</dbReference>
<dbReference type="PROSITE" id="PS50932">
    <property type="entry name" value="HTH_LACI_2"/>
    <property type="match status" value="1"/>
</dbReference>
<dbReference type="InterPro" id="IPR001761">
    <property type="entry name" value="Peripla_BP/Lac1_sug-bd_dom"/>
</dbReference>
<sequence length="355" mass="38039">MQKKSLDTGSLFPALTARATLNDVASQAGVDVSTASRVLRGDQKQRVGEETRTRILDTAKKLNYRANITARSLRAAKTFSIGIAVPQLDNPVFSQIIMGAERGARERGYSLLIAHIGEGSSDDDAYERLASTNRVDGLLITTLDDNSVVLHAAKKAGVPFVLLNRTGQGVDNSIYFDSNQAAKIAVQHLISLGHTRIAHLSGQLNPSTGIGRFAGYRDALEEVNIPFDPSLVAVSGYTIKGGADAMRAVLQQAKELPSAVFPITLSAAVGAVMAIQQYGIRVPEDLSVVTVHDGPIAEAIFPPLTTVQMPVEKMGFDGAMGLIDLIEGRQTKINCMMQPLQLVLRGSTSKAPHRR</sequence>
<feature type="domain" description="HTH lacI-type" evidence="4">
    <location>
        <begin position="19"/>
        <end position="75"/>
    </location>
</feature>
<dbReference type="Gene3D" id="1.10.260.40">
    <property type="entry name" value="lambda repressor-like DNA-binding domains"/>
    <property type="match status" value="1"/>
</dbReference>